<dbReference type="EMBL" id="FTOL01000002">
    <property type="protein sequence ID" value="SIS82883.1"/>
    <property type="molecule type" value="Genomic_DNA"/>
</dbReference>
<keyword evidence="3" id="KW-1185">Reference proteome</keyword>
<dbReference type="AlphaFoldDB" id="A0A1N7MA05"/>
<gene>
    <name evidence="2" type="ORF">SAMN05421786_102403</name>
</gene>
<protein>
    <recommendedName>
        <fullName evidence="4">C1q domain-containing protein</fullName>
    </recommendedName>
</protein>
<evidence type="ECO:0000313" key="3">
    <source>
        <dbReference type="Proteomes" id="UP000186744"/>
    </source>
</evidence>
<organism evidence="2 3">
    <name type="scientific">Chryseobacterium ureilyticum</name>
    <dbReference type="NCBI Taxonomy" id="373668"/>
    <lineage>
        <taxon>Bacteria</taxon>
        <taxon>Pseudomonadati</taxon>
        <taxon>Bacteroidota</taxon>
        <taxon>Flavobacteriia</taxon>
        <taxon>Flavobacteriales</taxon>
        <taxon>Weeksellaceae</taxon>
        <taxon>Chryseobacterium group</taxon>
        <taxon>Chryseobacterium</taxon>
    </lineage>
</organism>
<feature type="signal peptide" evidence="1">
    <location>
        <begin position="1"/>
        <end position="21"/>
    </location>
</feature>
<keyword evidence="1" id="KW-0732">Signal</keyword>
<dbReference type="STRING" id="373668.SAMN05421786_102403"/>
<evidence type="ECO:0000256" key="1">
    <source>
        <dbReference type="SAM" id="SignalP"/>
    </source>
</evidence>
<feature type="chain" id="PRO_5012365390" description="C1q domain-containing protein" evidence="1">
    <location>
        <begin position="22"/>
        <end position="594"/>
    </location>
</feature>
<name>A0A1N7MA05_9FLAO</name>
<evidence type="ECO:0000313" key="2">
    <source>
        <dbReference type="EMBL" id="SIS82883.1"/>
    </source>
</evidence>
<evidence type="ECO:0008006" key="4">
    <source>
        <dbReference type="Google" id="ProtNLM"/>
    </source>
</evidence>
<sequence>MNMRKTNLTLALLAFSSIIYAQVGINTPSPSATMDITAKNTTGTSTEVDGLLVARVDRLRAQSMTGTPVSTMIYVNGVTNGSQTGTAINIDAVGYYYYNGTVWVKLHNPTNAVAANIYNTNGTLSGNRIVSQGTNTLTFTANAINAFSVNGNNFSVDALNKRVGIGTSAPGSFLSVLNPVAGTITDILSAGIDNCGVPCAQGTPRNITLYNNNITNPLFGSIEFIPSNNPSSVSGASIIGIDRDAVNNYAGIQIYTRNATDYAPRITVKSSGNIGIGTVAPATKLDVQSGGTSVAPIAAIKIVDGNQNNGYVLTSDATGIGTWKAIPATSSVNIYNTDGTLTGNRAVTQGSNTLAFSGTAVNAFSVDGTTLSVDAANDRVGVGTAAPTNKLHINGTDPLRLQGTTTGNTTTDPLMVLDGNGVVKTIGTLGALSIPNPALFRLETAQTDFLNGFSAGSLSTVPMSVIKNSISGMSYNAATSTITFPAGTYQITFVYEALHNNDNGTSVEADKCRNSSYIVDFPTSISGTQRIHSTAYHNSGILSNHGGTITYSTTVPAGRTWPIRLGRGQSGNCTGPGMTLAAASTQLLVFRIGD</sequence>
<reference evidence="3" key="1">
    <citation type="submission" date="2017-01" db="EMBL/GenBank/DDBJ databases">
        <authorList>
            <person name="Varghese N."/>
            <person name="Submissions S."/>
        </authorList>
    </citation>
    <scope>NUCLEOTIDE SEQUENCE [LARGE SCALE GENOMIC DNA]</scope>
    <source>
        <strain evidence="3">DSM 18017</strain>
    </source>
</reference>
<dbReference type="OrthoDB" id="1268762at2"/>
<dbReference type="Proteomes" id="UP000186744">
    <property type="component" value="Unassembled WGS sequence"/>
</dbReference>
<accession>A0A1N7MA05</accession>
<proteinExistence type="predicted"/>